<comment type="similarity">
    <text evidence="6">Belongs to the RnpA family.</text>
</comment>
<dbReference type="GO" id="GO:0000049">
    <property type="term" value="F:tRNA binding"/>
    <property type="evidence" value="ECO:0007669"/>
    <property type="project" value="UniProtKB-UniRule"/>
</dbReference>
<comment type="subunit">
    <text evidence="6">Consists of a catalytic RNA component (M1 or rnpB) and a protein subunit.</text>
</comment>
<dbReference type="InterPro" id="IPR014721">
    <property type="entry name" value="Ribsml_uS5_D2-typ_fold_subgr"/>
</dbReference>
<evidence type="ECO:0000256" key="1">
    <source>
        <dbReference type="ARBA" id="ARBA00022694"/>
    </source>
</evidence>
<keyword evidence="2 6" id="KW-0540">Nuclease</keyword>
<dbReference type="HAMAP" id="MF_00227">
    <property type="entry name" value="RNase_P"/>
    <property type="match status" value="1"/>
</dbReference>
<dbReference type="Pfam" id="PF00825">
    <property type="entry name" value="Ribonuclease_P"/>
    <property type="match status" value="1"/>
</dbReference>
<dbReference type="GO" id="GO:0004526">
    <property type="term" value="F:ribonuclease P activity"/>
    <property type="evidence" value="ECO:0007669"/>
    <property type="project" value="UniProtKB-UniRule"/>
</dbReference>
<keyword evidence="3 6" id="KW-0255">Endonuclease</keyword>
<keyword evidence="1 6" id="KW-0819">tRNA processing</keyword>
<dbReference type="AlphaFoldDB" id="A0A1F4TL63"/>
<dbReference type="GO" id="GO:0042781">
    <property type="term" value="F:3'-tRNA processing endoribonuclease activity"/>
    <property type="evidence" value="ECO:0007669"/>
    <property type="project" value="TreeGrafter"/>
</dbReference>
<evidence type="ECO:0000256" key="5">
    <source>
        <dbReference type="ARBA" id="ARBA00022884"/>
    </source>
</evidence>
<evidence type="ECO:0000256" key="6">
    <source>
        <dbReference type="HAMAP-Rule" id="MF_00227"/>
    </source>
</evidence>
<dbReference type="InterPro" id="IPR000100">
    <property type="entry name" value="RNase_P"/>
</dbReference>
<dbReference type="Gene3D" id="3.30.230.10">
    <property type="match status" value="1"/>
</dbReference>
<dbReference type="PANTHER" id="PTHR33992">
    <property type="entry name" value="RIBONUCLEASE P PROTEIN COMPONENT"/>
    <property type="match status" value="1"/>
</dbReference>
<dbReference type="InterPro" id="IPR020568">
    <property type="entry name" value="Ribosomal_Su5_D2-typ_SF"/>
</dbReference>
<organism evidence="8 9">
    <name type="scientific">candidate division WOR-1 bacterium RIFOXYC2_FULL_41_25</name>
    <dbReference type="NCBI Taxonomy" id="1802586"/>
    <lineage>
        <taxon>Bacteria</taxon>
        <taxon>Bacillati</taxon>
        <taxon>Saganbacteria</taxon>
    </lineage>
</organism>
<dbReference type="NCBIfam" id="TIGR00188">
    <property type="entry name" value="rnpA"/>
    <property type="match status" value="1"/>
</dbReference>
<dbReference type="EC" id="3.1.26.5" evidence="6 7"/>
<sequence length="112" mass="12742">MLPKKFSLSKKSDIEAVKSERRITGESPLLYFVAKKTQNEKSRLAAVLPKRLGKAVFRNKIKRRLASAFMRLIGEFVFPVDIVAYPRTDVALVPFEVLVERLKQALVKQGIL</sequence>
<comment type="catalytic activity">
    <reaction evidence="6">
        <text>Endonucleolytic cleavage of RNA, removing 5'-extranucleotides from tRNA precursor.</text>
        <dbReference type="EC" id="3.1.26.5"/>
    </reaction>
</comment>
<dbReference type="SUPFAM" id="SSF54211">
    <property type="entry name" value="Ribosomal protein S5 domain 2-like"/>
    <property type="match status" value="1"/>
</dbReference>
<dbReference type="GO" id="GO:0030677">
    <property type="term" value="C:ribonuclease P complex"/>
    <property type="evidence" value="ECO:0007669"/>
    <property type="project" value="TreeGrafter"/>
</dbReference>
<keyword evidence="5 6" id="KW-0694">RNA-binding</keyword>
<evidence type="ECO:0000256" key="2">
    <source>
        <dbReference type="ARBA" id="ARBA00022722"/>
    </source>
</evidence>
<keyword evidence="4 6" id="KW-0378">Hydrolase</keyword>
<accession>A0A1F4TL63</accession>
<dbReference type="PANTHER" id="PTHR33992:SF1">
    <property type="entry name" value="RIBONUCLEASE P PROTEIN COMPONENT"/>
    <property type="match status" value="1"/>
</dbReference>
<evidence type="ECO:0000313" key="8">
    <source>
        <dbReference type="EMBL" id="OGC32793.1"/>
    </source>
</evidence>
<reference evidence="8 9" key="1">
    <citation type="journal article" date="2016" name="Nat. Commun.">
        <title>Thousands of microbial genomes shed light on interconnected biogeochemical processes in an aquifer system.</title>
        <authorList>
            <person name="Anantharaman K."/>
            <person name="Brown C.T."/>
            <person name="Hug L.A."/>
            <person name="Sharon I."/>
            <person name="Castelle C.J."/>
            <person name="Probst A.J."/>
            <person name="Thomas B.C."/>
            <person name="Singh A."/>
            <person name="Wilkins M.J."/>
            <person name="Karaoz U."/>
            <person name="Brodie E.L."/>
            <person name="Williams K.H."/>
            <person name="Hubbard S.S."/>
            <person name="Banfield J.F."/>
        </authorList>
    </citation>
    <scope>NUCLEOTIDE SEQUENCE [LARGE SCALE GENOMIC DNA]</scope>
</reference>
<evidence type="ECO:0000256" key="7">
    <source>
        <dbReference type="NCBIfam" id="TIGR00188"/>
    </source>
</evidence>
<evidence type="ECO:0000256" key="3">
    <source>
        <dbReference type="ARBA" id="ARBA00022759"/>
    </source>
</evidence>
<proteinExistence type="inferred from homology"/>
<dbReference type="Proteomes" id="UP000177309">
    <property type="component" value="Unassembled WGS sequence"/>
</dbReference>
<dbReference type="GO" id="GO:0001682">
    <property type="term" value="P:tRNA 5'-leader removal"/>
    <property type="evidence" value="ECO:0007669"/>
    <property type="project" value="UniProtKB-UniRule"/>
</dbReference>
<gene>
    <name evidence="6" type="primary">rnpA</name>
    <name evidence="8" type="ORF">A2462_07130</name>
</gene>
<protein>
    <recommendedName>
        <fullName evidence="6 7">Ribonuclease P protein component</fullName>
        <shortName evidence="6">RNase P protein</shortName>
        <shortName evidence="6">RNaseP protein</shortName>
        <ecNumber evidence="6 7">3.1.26.5</ecNumber>
    </recommendedName>
    <alternativeName>
        <fullName evidence="6">Protein C5</fullName>
    </alternativeName>
</protein>
<comment type="caution">
    <text evidence="8">The sequence shown here is derived from an EMBL/GenBank/DDBJ whole genome shotgun (WGS) entry which is preliminary data.</text>
</comment>
<evidence type="ECO:0000313" key="9">
    <source>
        <dbReference type="Proteomes" id="UP000177309"/>
    </source>
</evidence>
<comment type="function">
    <text evidence="6">RNaseP catalyzes the removal of the 5'-leader sequence from pre-tRNA to produce the mature 5'-terminus. It can also cleave other RNA substrates such as 4.5S RNA. The protein component plays an auxiliary but essential role in vivo by binding to the 5'-leader sequence and broadening the substrate specificity of the ribozyme.</text>
</comment>
<evidence type="ECO:0000256" key="4">
    <source>
        <dbReference type="ARBA" id="ARBA00022801"/>
    </source>
</evidence>
<dbReference type="EMBL" id="MEUI01000045">
    <property type="protein sequence ID" value="OGC32793.1"/>
    <property type="molecule type" value="Genomic_DNA"/>
</dbReference>
<name>A0A1F4TL63_UNCSA</name>